<dbReference type="Proteomes" id="UP000178912">
    <property type="component" value="Unassembled WGS sequence"/>
</dbReference>
<protein>
    <submittedName>
        <fullName evidence="2">Uncharacterized protein</fullName>
    </submittedName>
</protein>
<organism evidence="2 3">
    <name type="scientific">Rhynchosporium agropyri</name>
    <dbReference type="NCBI Taxonomy" id="914238"/>
    <lineage>
        <taxon>Eukaryota</taxon>
        <taxon>Fungi</taxon>
        <taxon>Dikarya</taxon>
        <taxon>Ascomycota</taxon>
        <taxon>Pezizomycotina</taxon>
        <taxon>Leotiomycetes</taxon>
        <taxon>Helotiales</taxon>
        <taxon>Ploettnerulaceae</taxon>
        <taxon>Rhynchosporium</taxon>
    </lineage>
</organism>
<dbReference type="AlphaFoldDB" id="A0A1E1KPJ2"/>
<name>A0A1E1KPJ2_9HELO</name>
<dbReference type="EMBL" id="FJUX01000042">
    <property type="protein sequence ID" value="CZS99933.1"/>
    <property type="molecule type" value="Genomic_DNA"/>
</dbReference>
<keyword evidence="3" id="KW-1185">Reference proteome</keyword>
<feature type="compositionally biased region" description="Polar residues" evidence="1">
    <location>
        <begin position="92"/>
        <end position="101"/>
    </location>
</feature>
<feature type="compositionally biased region" description="Polar residues" evidence="1">
    <location>
        <begin position="48"/>
        <end position="82"/>
    </location>
</feature>
<accession>A0A1E1KPJ2</accession>
<proteinExistence type="predicted"/>
<evidence type="ECO:0000313" key="2">
    <source>
        <dbReference type="EMBL" id="CZS99933.1"/>
    </source>
</evidence>
<feature type="region of interest" description="Disordered" evidence="1">
    <location>
        <begin position="31"/>
        <end position="101"/>
    </location>
</feature>
<gene>
    <name evidence="2" type="ORF">RAG0_08190</name>
</gene>
<evidence type="ECO:0000313" key="3">
    <source>
        <dbReference type="Proteomes" id="UP000178912"/>
    </source>
</evidence>
<feature type="region of interest" description="Disordered" evidence="1">
    <location>
        <begin position="1"/>
        <end position="20"/>
    </location>
</feature>
<reference evidence="3" key="1">
    <citation type="submission" date="2016-03" db="EMBL/GenBank/DDBJ databases">
        <authorList>
            <person name="Guldener U."/>
        </authorList>
    </citation>
    <scope>NUCLEOTIDE SEQUENCE [LARGE SCALE GENOMIC DNA]</scope>
    <source>
        <strain evidence="3">04CH-RAC-A.6.1</strain>
    </source>
</reference>
<evidence type="ECO:0000256" key="1">
    <source>
        <dbReference type="SAM" id="MobiDB-lite"/>
    </source>
</evidence>
<sequence>MFRSKSPARGPSPRPIAQQDTKLLHALFMAEEHKQTERRLSASGRRPSASTPSQSEPVAQNTSTSASLSPEHATTQQVSQDGNVHVVGQDQGRLQSGTTSG</sequence>
<feature type="compositionally biased region" description="Basic and acidic residues" evidence="1">
    <location>
        <begin position="31"/>
        <end position="40"/>
    </location>
</feature>